<organism evidence="1 2">
    <name type="scientific">Paenibacillus macquariensis</name>
    <dbReference type="NCBI Taxonomy" id="948756"/>
    <lineage>
        <taxon>Bacteria</taxon>
        <taxon>Bacillati</taxon>
        <taxon>Bacillota</taxon>
        <taxon>Bacilli</taxon>
        <taxon>Bacillales</taxon>
        <taxon>Paenibacillaceae</taxon>
        <taxon>Paenibacillus</taxon>
    </lineage>
</organism>
<dbReference type="Proteomes" id="UP000186666">
    <property type="component" value="Unassembled WGS sequence"/>
</dbReference>
<sequence>MGQINAIYDIKYEYNNIEIINVEKDTASLKLTQTSRKVAGPEFVDNQIDLIMNLSKINGEWKMTLILWVFYLINI</sequence>
<reference evidence="1 2" key="1">
    <citation type="submission" date="2017-01" db="EMBL/GenBank/DDBJ databases">
        <authorList>
            <person name="Varghese N."/>
            <person name="Submissions S."/>
        </authorList>
    </citation>
    <scope>NUCLEOTIDE SEQUENCE [LARGE SCALE GENOMIC DNA]</scope>
    <source>
        <strain evidence="1 2">ATCC 23464</strain>
    </source>
</reference>
<gene>
    <name evidence="1" type="ORF">SAMN05421578_11249</name>
</gene>
<keyword evidence="2" id="KW-1185">Reference proteome</keyword>
<comment type="caution">
    <text evidence="1">The sequence shown here is derived from an EMBL/GenBank/DDBJ whole genome shotgun (WGS) entry which is preliminary data.</text>
</comment>
<dbReference type="RefSeq" id="WP_068586543.1">
    <property type="nucleotide sequence ID" value="NZ_FTNK01000012.1"/>
</dbReference>
<accession>A0ABY1K7L2</accession>
<protein>
    <submittedName>
        <fullName evidence="1">Uncharacterized protein</fullName>
    </submittedName>
</protein>
<dbReference type="EMBL" id="FTNK01000012">
    <property type="protein sequence ID" value="SIR37436.1"/>
    <property type="molecule type" value="Genomic_DNA"/>
</dbReference>
<proteinExistence type="predicted"/>
<name>A0ABY1K7L2_9BACL</name>
<evidence type="ECO:0000313" key="1">
    <source>
        <dbReference type="EMBL" id="SIR37436.1"/>
    </source>
</evidence>
<evidence type="ECO:0000313" key="2">
    <source>
        <dbReference type="Proteomes" id="UP000186666"/>
    </source>
</evidence>